<dbReference type="RefSeq" id="WP_146393874.1">
    <property type="nucleotide sequence ID" value="NZ_SJPK01000027.1"/>
</dbReference>
<dbReference type="OrthoDB" id="282606at2"/>
<comment type="caution">
    <text evidence="1">The sequence shown here is derived from an EMBL/GenBank/DDBJ whole genome shotgun (WGS) entry which is preliminary data.</text>
</comment>
<evidence type="ECO:0000313" key="2">
    <source>
        <dbReference type="Proteomes" id="UP000318053"/>
    </source>
</evidence>
<reference evidence="1 2" key="1">
    <citation type="submission" date="2019-02" db="EMBL/GenBank/DDBJ databases">
        <title>Deep-cultivation of Planctomycetes and their phenomic and genomic characterization uncovers novel biology.</title>
        <authorList>
            <person name="Wiegand S."/>
            <person name="Jogler M."/>
            <person name="Boedeker C."/>
            <person name="Pinto D."/>
            <person name="Vollmers J."/>
            <person name="Rivas-Marin E."/>
            <person name="Kohn T."/>
            <person name="Peeters S.H."/>
            <person name="Heuer A."/>
            <person name="Rast P."/>
            <person name="Oberbeckmann S."/>
            <person name="Bunk B."/>
            <person name="Jeske O."/>
            <person name="Meyerdierks A."/>
            <person name="Storesund J.E."/>
            <person name="Kallscheuer N."/>
            <person name="Luecker S."/>
            <person name="Lage O.M."/>
            <person name="Pohl T."/>
            <person name="Merkel B.J."/>
            <person name="Hornburger P."/>
            <person name="Mueller R.-W."/>
            <person name="Bruemmer F."/>
            <person name="Labrenz M."/>
            <person name="Spormann A.M."/>
            <person name="Op Den Camp H."/>
            <person name="Overmann J."/>
            <person name="Amann R."/>
            <person name="Jetten M.S.M."/>
            <person name="Mascher T."/>
            <person name="Medema M.H."/>
            <person name="Devos D.P."/>
            <person name="Kaster A.-K."/>
            <person name="Ovreas L."/>
            <person name="Rohde M."/>
            <person name="Galperin M.Y."/>
            <person name="Jogler C."/>
        </authorList>
    </citation>
    <scope>NUCLEOTIDE SEQUENCE [LARGE SCALE GENOMIC DNA]</scope>
    <source>
        <strain evidence="1 2">CA85</strain>
    </source>
</reference>
<keyword evidence="2" id="KW-1185">Reference proteome</keyword>
<dbReference type="EMBL" id="SJPK01000027">
    <property type="protein sequence ID" value="TWT55355.1"/>
    <property type="molecule type" value="Genomic_DNA"/>
</dbReference>
<name>A0A5C5WZK6_9BACT</name>
<organism evidence="1 2">
    <name type="scientific">Allorhodopirellula solitaria</name>
    <dbReference type="NCBI Taxonomy" id="2527987"/>
    <lineage>
        <taxon>Bacteria</taxon>
        <taxon>Pseudomonadati</taxon>
        <taxon>Planctomycetota</taxon>
        <taxon>Planctomycetia</taxon>
        <taxon>Pirellulales</taxon>
        <taxon>Pirellulaceae</taxon>
        <taxon>Allorhodopirellula</taxon>
    </lineage>
</organism>
<gene>
    <name evidence="1" type="ORF">CA85_49820</name>
</gene>
<dbReference type="Proteomes" id="UP000318053">
    <property type="component" value="Unassembled WGS sequence"/>
</dbReference>
<dbReference type="AlphaFoldDB" id="A0A5C5WZK6"/>
<evidence type="ECO:0000313" key="1">
    <source>
        <dbReference type="EMBL" id="TWT55355.1"/>
    </source>
</evidence>
<sequence length="162" mass="17895">MTLAELNRRNVVGNLGLPLGTAVEIDAEVVSGRSLRRKGLDSLYLLKVTHVNGKDLDTHPLMQFSASGFASVELANHTFALYEMKHSAKAKSLDSSQIAELEKGYVGKKVRLVVYEVGSFHGIPNQLPKDVPVWADFGFHFSTSLTVLNERDTNSRIGRTKR</sequence>
<proteinExistence type="predicted"/>
<protein>
    <submittedName>
        <fullName evidence="1">Uncharacterized protein</fullName>
    </submittedName>
</protein>
<accession>A0A5C5WZK6</accession>